<keyword evidence="2" id="KW-0732">Signal</keyword>
<reference evidence="3 4" key="1">
    <citation type="submission" date="2018-03" db="EMBL/GenBank/DDBJ databases">
        <authorList>
            <person name="Fogelqvist J."/>
        </authorList>
    </citation>
    <scope>NUCLEOTIDE SEQUENCE [LARGE SCALE GENOMIC DNA]</scope>
</reference>
<evidence type="ECO:0000256" key="2">
    <source>
        <dbReference type="SAM" id="SignalP"/>
    </source>
</evidence>
<gene>
    <name evidence="3" type="ORF">PLBR_LOCUS5783</name>
</gene>
<organism evidence="3 4">
    <name type="scientific">Plasmodiophora brassicae</name>
    <name type="common">Clubroot disease agent</name>
    <dbReference type="NCBI Taxonomy" id="37360"/>
    <lineage>
        <taxon>Eukaryota</taxon>
        <taxon>Sar</taxon>
        <taxon>Rhizaria</taxon>
        <taxon>Endomyxa</taxon>
        <taxon>Phytomyxea</taxon>
        <taxon>Plasmodiophorida</taxon>
        <taxon>Plasmodiophoridae</taxon>
        <taxon>Plasmodiophora</taxon>
    </lineage>
</organism>
<protein>
    <submittedName>
        <fullName evidence="3">Uncharacterized protein</fullName>
    </submittedName>
</protein>
<accession>A0A3P3YEG3</accession>
<evidence type="ECO:0000313" key="3">
    <source>
        <dbReference type="EMBL" id="SPQ98568.1"/>
    </source>
</evidence>
<feature type="chain" id="PRO_5018144180" evidence="2">
    <location>
        <begin position="20"/>
        <end position="214"/>
    </location>
</feature>
<name>A0A3P3YEG3_PLABS</name>
<feature type="transmembrane region" description="Helical" evidence="1">
    <location>
        <begin position="168"/>
        <end position="190"/>
    </location>
</feature>
<proteinExistence type="predicted"/>
<dbReference type="AlphaFoldDB" id="A0A3P3YEG3"/>
<keyword evidence="1" id="KW-1133">Transmembrane helix</keyword>
<dbReference type="Proteomes" id="UP000290189">
    <property type="component" value="Unassembled WGS sequence"/>
</dbReference>
<sequence>MHRIVAAVAVVLLVCCAACREAPRGHYDDMRGTGTSAPKPHWLIRSFSFTRPSTITKDEDGHVVRRWSRIRVIIARRFGAKFTSRPLLSSTFHRKVPVDGPDRPEGPVDIPVQRIRHVPVEGPDTSTDPVDVPVTFTPPSQGTDADDEQMGMSVRKSPIGPPPHNSKLLILLVVSGASILVVGLVAVLALMRAHHARYKFADPQAQYTLVPPHA</sequence>
<keyword evidence="1" id="KW-0812">Transmembrane</keyword>
<feature type="signal peptide" evidence="2">
    <location>
        <begin position="1"/>
        <end position="19"/>
    </location>
</feature>
<keyword evidence="3" id="KW-0496">Mitochondrion</keyword>
<keyword evidence="1" id="KW-0472">Membrane</keyword>
<geneLocation type="mitochondrion" evidence="3"/>
<evidence type="ECO:0000256" key="1">
    <source>
        <dbReference type="SAM" id="Phobius"/>
    </source>
</evidence>
<evidence type="ECO:0000313" key="4">
    <source>
        <dbReference type="Proteomes" id="UP000290189"/>
    </source>
</evidence>
<dbReference type="EMBL" id="OVEO01000010">
    <property type="protein sequence ID" value="SPQ98568.1"/>
    <property type="molecule type" value="Genomic_DNA"/>
</dbReference>